<dbReference type="InterPro" id="IPR000160">
    <property type="entry name" value="GGDEF_dom"/>
</dbReference>
<dbReference type="PROSITE" id="PS50887">
    <property type="entry name" value="GGDEF"/>
    <property type="match status" value="1"/>
</dbReference>
<dbReference type="RefSeq" id="WP_067659413.1">
    <property type="nucleotide sequence ID" value="NZ_FQXG01000006.1"/>
</dbReference>
<evidence type="ECO:0000259" key="4">
    <source>
        <dbReference type="PROSITE" id="PS50887"/>
    </source>
</evidence>
<feature type="domain" description="GGDEF" evidence="4">
    <location>
        <begin position="263"/>
        <end position="396"/>
    </location>
</feature>
<dbReference type="Proteomes" id="UP000184268">
    <property type="component" value="Unassembled WGS sequence"/>
</dbReference>
<dbReference type="InterPro" id="IPR035919">
    <property type="entry name" value="EAL_sf"/>
</dbReference>
<dbReference type="GO" id="GO:0007165">
    <property type="term" value="P:signal transduction"/>
    <property type="evidence" value="ECO:0007669"/>
    <property type="project" value="InterPro"/>
</dbReference>
<dbReference type="SUPFAM" id="SSF158472">
    <property type="entry name" value="HAMP domain-like"/>
    <property type="match status" value="1"/>
</dbReference>
<dbReference type="CDD" id="cd06225">
    <property type="entry name" value="HAMP"/>
    <property type="match status" value="1"/>
</dbReference>
<dbReference type="EMBL" id="FQXG01000006">
    <property type="protein sequence ID" value="SHI03637.1"/>
    <property type="molecule type" value="Genomic_DNA"/>
</dbReference>
<evidence type="ECO:0000256" key="1">
    <source>
        <dbReference type="SAM" id="Phobius"/>
    </source>
</evidence>
<keyword evidence="1" id="KW-0812">Transmembrane</keyword>
<dbReference type="Gene3D" id="6.20.270.20">
    <property type="entry name" value="LapD/MoxY periplasmic domain"/>
    <property type="match status" value="1"/>
</dbReference>
<dbReference type="GO" id="GO:0016020">
    <property type="term" value="C:membrane"/>
    <property type="evidence" value="ECO:0007669"/>
    <property type="project" value="InterPro"/>
</dbReference>
<gene>
    <name evidence="5" type="ORF">SAMN02745129_3724</name>
</gene>
<dbReference type="AlphaFoldDB" id="A0A1M5XV06"/>
<organism evidence="5 6">
    <name type="scientific">Ferrimonas marina</name>
    <dbReference type="NCBI Taxonomy" id="299255"/>
    <lineage>
        <taxon>Bacteria</taxon>
        <taxon>Pseudomonadati</taxon>
        <taxon>Pseudomonadota</taxon>
        <taxon>Gammaproteobacteria</taxon>
        <taxon>Alteromonadales</taxon>
        <taxon>Ferrimonadaceae</taxon>
        <taxon>Ferrimonas</taxon>
    </lineage>
</organism>
<reference evidence="6" key="1">
    <citation type="submission" date="2016-11" db="EMBL/GenBank/DDBJ databases">
        <authorList>
            <person name="Varghese N."/>
            <person name="Submissions S."/>
        </authorList>
    </citation>
    <scope>NUCLEOTIDE SEQUENCE [LARGE SCALE GENOMIC DNA]</scope>
    <source>
        <strain evidence="6">DSM 16917</strain>
    </source>
</reference>
<dbReference type="InterPro" id="IPR001633">
    <property type="entry name" value="EAL_dom"/>
</dbReference>
<dbReference type="SUPFAM" id="SSF141868">
    <property type="entry name" value="EAL domain-like"/>
    <property type="match status" value="1"/>
</dbReference>
<dbReference type="OrthoDB" id="5894408at2"/>
<evidence type="ECO:0000259" key="2">
    <source>
        <dbReference type="PROSITE" id="PS50883"/>
    </source>
</evidence>
<keyword evidence="6" id="KW-1185">Reference proteome</keyword>
<dbReference type="GO" id="GO:0071111">
    <property type="term" value="F:cyclic-guanylate-specific phosphodiesterase activity"/>
    <property type="evidence" value="ECO:0007669"/>
    <property type="project" value="InterPro"/>
</dbReference>
<evidence type="ECO:0000313" key="5">
    <source>
        <dbReference type="EMBL" id="SHI03637.1"/>
    </source>
</evidence>
<feature type="domain" description="HAMP" evidence="3">
    <location>
        <begin position="172"/>
        <end position="224"/>
    </location>
</feature>
<keyword evidence="1" id="KW-0472">Membrane</keyword>
<feature type="transmembrane region" description="Helical" evidence="1">
    <location>
        <begin position="149"/>
        <end position="171"/>
    </location>
</feature>
<accession>A0A1M5XV06</accession>
<dbReference type="InterPro" id="IPR042461">
    <property type="entry name" value="LapD_MoxY_peri_C"/>
</dbReference>
<dbReference type="InterPro" id="IPR029787">
    <property type="entry name" value="Nucleotide_cyclase"/>
</dbReference>
<dbReference type="Pfam" id="PF00672">
    <property type="entry name" value="HAMP"/>
    <property type="match status" value="1"/>
</dbReference>
<dbReference type="Gene3D" id="3.30.110.200">
    <property type="match status" value="1"/>
</dbReference>
<dbReference type="CDD" id="cd01948">
    <property type="entry name" value="EAL"/>
    <property type="match status" value="1"/>
</dbReference>
<dbReference type="InterPro" id="IPR050706">
    <property type="entry name" value="Cyclic-di-GMP_PDE-like"/>
</dbReference>
<dbReference type="PROSITE" id="PS50883">
    <property type="entry name" value="EAL"/>
    <property type="match status" value="1"/>
</dbReference>
<evidence type="ECO:0000313" key="6">
    <source>
        <dbReference type="Proteomes" id="UP000184268"/>
    </source>
</evidence>
<dbReference type="PROSITE" id="PS50885">
    <property type="entry name" value="HAMP"/>
    <property type="match status" value="1"/>
</dbReference>
<dbReference type="STRING" id="299255.SAMN02745129_3724"/>
<dbReference type="Pfam" id="PF00990">
    <property type="entry name" value="GGDEF"/>
    <property type="match status" value="1"/>
</dbReference>
<dbReference type="PANTHER" id="PTHR33121">
    <property type="entry name" value="CYCLIC DI-GMP PHOSPHODIESTERASE PDEF"/>
    <property type="match status" value="1"/>
</dbReference>
<dbReference type="SMART" id="SM00052">
    <property type="entry name" value="EAL"/>
    <property type="match status" value="1"/>
</dbReference>
<dbReference type="Gene3D" id="3.20.20.450">
    <property type="entry name" value="EAL domain"/>
    <property type="match status" value="1"/>
</dbReference>
<feature type="domain" description="EAL" evidence="2">
    <location>
        <begin position="398"/>
        <end position="643"/>
    </location>
</feature>
<dbReference type="SMART" id="SM00304">
    <property type="entry name" value="HAMP"/>
    <property type="match status" value="1"/>
</dbReference>
<sequence length="645" mass="72258">MTLYKQLSLLVLGLFVALVLTLSWGQLVEMRGFLYRQMGVELDNSSQALSMMLKPHMEQADKVSAEALVSATFDGGLYQSIDLTWLADGSVKRWHSSEAHSEVPRWFSQLGWFQPQQRNLVITSGWLQLGELTMTTHPGYAYRQLWNSLVNLLLLSGGLLLLTLGIARWGLHRLLKPLHAIQSHAEAVAQHHFDQPIAEPATRELAALVRSINSMEQQLQQQFQAHADQVSRLQSSLLADAVSGLANRQHLNQRLSSWLSEPGEGMLAMISVPLLEQIRGQFGYQLRDETIQQLAQQLTKLCDPLPGSAAFRISANEFAVLAMDLDLVAQHQLAEQLQQWAARLEQNSALSHPDKVTIGVVVRLPQHDQAQLLAEADGAMRQAQQLGEPLHWFKPQQQPVSQQQWRSWLIEALEQPMAIYLQPVQDWQSHGVKHYELFGRLCNQGEAVHANQFLPYLNLLGLGSTFDRCLLQQVVADPRCRDSAHPLSINLTSESINHPPFRHWLASLLEAHPSPLQFEISEQQALRGGSNLLALRQMLKKLGYPFGIDHFGRDLGSVDYLRVLLPDYVRLDHSFGDTQGQQELAQALSLTAQGLQIDTYLCGVEQTDALVAWQDSPLAGYQGFIAPPQPWSLLPEGTLQEDTQG</sequence>
<dbReference type="SMART" id="SM00267">
    <property type="entry name" value="GGDEF"/>
    <property type="match status" value="1"/>
</dbReference>
<proteinExistence type="predicted"/>
<protein>
    <submittedName>
        <fullName evidence="5">EAL domain, c-di-GMP-specific phosphodiesterase class I (Or its enzymatically inactive variant)</fullName>
    </submittedName>
</protein>
<dbReference type="Gene3D" id="3.30.70.270">
    <property type="match status" value="1"/>
</dbReference>
<dbReference type="Pfam" id="PF16448">
    <property type="entry name" value="LapD_MoxY_N"/>
    <property type="match status" value="1"/>
</dbReference>
<dbReference type="SUPFAM" id="SSF55073">
    <property type="entry name" value="Nucleotide cyclase"/>
    <property type="match status" value="1"/>
</dbReference>
<dbReference type="InterPro" id="IPR043128">
    <property type="entry name" value="Rev_trsase/Diguanyl_cyclase"/>
</dbReference>
<dbReference type="InterPro" id="IPR032244">
    <property type="entry name" value="LapD_MoxY_N"/>
</dbReference>
<evidence type="ECO:0000259" key="3">
    <source>
        <dbReference type="PROSITE" id="PS50885"/>
    </source>
</evidence>
<dbReference type="PANTHER" id="PTHR33121:SF79">
    <property type="entry name" value="CYCLIC DI-GMP PHOSPHODIESTERASE PDED-RELATED"/>
    <property type="match status" value="1"/>
</dbReference>
<dbReference type="InterPro" id="IPR003660">
    <property type="entry name" value="HAMP_dom"/>
</dbReference>
<keyword evidence="1" id="KW-1133">Transmembrane helix</keyword>
<dbReference type="Pfam" id="PF00563">
    <property type="entry name" value="EAL"/>
    <property type="match status" value="1"/>
</dbReference>
<name>A0A1M5XV06_9GAMM</name>